<gene>
    <name evidence="3" type="ORF">JOC54_002122</name>
</gene>
<name>A0ABS2STK8_9BACI</name>
<evidence type="ECO:0000259" key="2">
    <source>
        <dbReference type="Pfam" id="PF02350"/>
    </source>
</evidence>
<reference evidence="3" key="1">
    <citation type="submission" date="2021-01" db="EMBL/GenBank/DDBJ databases">
        <title>Genomic Encyclopedia of Type Strains, Phase IV (KMG-IV): sequencing the most valuable type-strain genomes for metagenomic binning, comparative biology and taxonomic classification.</title>
        <authorList>
            <person name="Goeker M."/>
        </authorList>
    </citation>
    <scope>NUCLEOTIDE SEQUENCE</scope>
    <source>
        <strain evidence="3">DSM 21943</strain>
    </source>
</reference>
<dbReference type="PANTHER" id="PTHR43174:SF1">
    <property type="entry name" value="UDP-N-ACETYLGLUCOSAMINE 2-EPIMERASE"/>
    <property type="match status" value="1"/>
</dbReference>
<evidence type="ECO:0000313" key="3">
    <source>
        <dbReference type="EMBL" id="MBM7838863.1"/>
    </source>
</evidence>
<protein>
    <submittedName>
        <fullName evidence="3">UDP-N-acetylglucosamine 2-epimerase</fullName>
    </submittedName>
</protein>
<dbReference type="Proteomes" id="UP001179280">
    <property type="component" value="Unassembled WGS sequence"/>
</dbReference>
<dbReference type="EMBL" id="JAFBCV010000005">
    <property type="protein sequence ID" value="MBM7838863.1"/>
    <property type="molecule type" value="Genomic_DNA"/>
</dbReference>
<evidence type="ECO:0000256" key="1">
    <source>
        <dbReference type="RuleBase" id="RU003513"/>
    </source>
</evidence>
<dbReference type="InterPro" id="IPR003331">
    <property type="entry name" value="UDP_GlcNAc_Epimerase_2_dom"/>
</dbReference>
<dbReference type="RefSeq" id="WP_204466161.1">
    <property type="nucleotide sequence ID" value="NZ_JAFBCV010000005.1"/>
</dbReference>
<dbReference type="Pfam" id="PF02350">
    <property type="entry name" value="Epimerase_2"/>
    <property type="match status" value="1"/>
</dbReference>
<dbReference type="CDD" id="cd03786">
    <property type="entry name" value="GTB_UDP-GlcNAc_2-Epimerase"/>
    <property type="match status" value="1"/>
</dbReference>
<dbReference type="InterPro" id="IPR029767">
    <property type="entry name" value="WecB-like"/>
</dbReference>
<sequence>MKLVTVIGARPQFIKACMVSKRLRQDASIQEVLVHTGQHYNANMSDVFFDQLNIPKPDYHLGIGSGSHGEQTGKMLMELEQVLVKENPDAVLVYGDTNSTIAGSLASSKLHIPIIHVESGLRSFNRRMPEEINRIVTDHLSSLLFCPTQAAAAQLKSEGITKGVYATGDIMYDAVLHYKDIAQEQSTILNQLNLTSKEYYVATIHRAENTDDLPRLAAIMESFSKLGKKVILPLHPRTKKQLQLLDSPVSDKKGNLLFIDPLDYFDMLALMSQAKAILTDSGGVQKEAYMLRIPCVTLRDETEWIETVESHWNQLVDASDPAAIVKTVHQAKEQPVYPALFGDGHSANQIYTIIRKHFPSS</sequence>
<dbReference type="Gene3D" id="3.40.50.2000">
    <property type="entry name" value="Glycogen Phosphorylase B"/>
    <property type="match status" value="2"/>
</dbReference>
<keyword evidence="1" id="KW-0413">Isomerase</keyword>
<evidence type="ECO:0000313" key="4">
    <source>
        <dbReference type="Proteomes" id="UP001179280"/>
    </source>
</evidence>
<comment type="caution">
    <text evidence="3">The sequence shown here is derived from an EMBL/GenBank/DDBJ whole genome shotgun (WGS) entry which is preliminary data.</text>
</comment>
<dbReference type="PANTHER" id="PTHR43174">
    <property type="entry name" value="UDP-N-ACETYLGLUCOSAMINE 2-EPIMERASE"/>
    <property type="match status" value="1"/>
</dbReference>
<feature type="domain" description="UDP-N-acetylglucosamine 2-epimerase" evidence="2">
    <location>
        <begin position="21"/>
        <end position="354"/>
    </location>
</feature>
<dbReference type="NCBIfam" id="TIGR00236">
    <property type="entry name" value="wecB"/>
    <property type="match status" value="1"/>
</dbReference>
<comment type="similarity">
    <text evidence="1">Belongs to the UDP-N-acetylglucosamine 2-epimerase family.</text>
</comment>
<accession>A0ABS2STK8</accession>
<dbReference type="SUPFAM" id="SSF53756">
    <property type="entry name" value="UDP-Glycosyltransferase/glycogen phosphorylase"/>
    <property type="match status" value="1"/>
</dbReference>
<organism evidence="3 4">
    <name type="scientific">Shouchella xiaoxiensis</name>
    <dbReference type="NCBI Taxonomy" id="766895"/>
    <lineage>
        <taxon>Bacteria</taxon>
        <taxon>Bacillati</taxon>
        <taxon>Bacillota</taxon>
        <taxon>Bacilli</taxon>
        <taxon>Bacillales</taxon>
        <taxon>Bacillaceae</taxon>
        <taxon>Shouchella</taxon>
    </lineage>
</organism>
<keyword evidence="4" id="KW-1185">Reference proteome</keyword>
<proteinExistence type="inferred from homology"/>